<dbReference type="RefSeq" id="WP_009148477.1">
    <property type="nucleotide sequence ID" value="NZ_CP121471.1"/>
</dbReference>
<evidence type="ECO:0000313" key="11">
    <source>
        <dbReference type="EMBL" id="EIC21893.1"/>
    </source>
</evidence>
<evidence type="ECO:0000259" key="9">
    <source>
        <dbReference type="Pfam" id="PF02875"/>
    </source>
</evidence>
<dbReference type="Pfam" id="PF02875">
    <property type="entry name" value="Mur_ligase_C"/>
    <property type="match status" value="1"/>
</dbReference>
<dbReference type="Gene3D" id="3.40.50.720">
    <property type="entry name" value="NAD(P)-binding Rossmann-like Domain"/>
    <property type="match status" value="1"/>
</dbReference>
<dbReference type="EMBL" id="JH603169">
    <property type="protein sequence ID" value="EIC21893.1"/>
    <property type="molecule type" value="Genomic_DNA"/>
</dbReference>
<evidence type="ECO:0000313" key="12">
    <source>
        <dbReference type="Proteomes" id="UP000002964"/>
    </source>
</evidence>
<dbReference type="GO" id="GO:0008764">
    <property type="term" value="F:UDP-N-acetylmuramoylalanine-D-glutamate ligase activity"/>
    <property type="evidence" value="ECO:0007669"/>
    <property type="project" value="UniProtKB-UniRule"/>
</dbReference>
<sequence length="472" mass="48661">MNAYTPNIGSSMGPRIATLPELSGARVLVVGLGVTGLSCVRYLTSIGCRVAVTDSRDKPPAAEALSEEFPDVAIMLGGWDASAFAVAEQIVISPGVSLQAIKPYLGGRDIPICGDIELFTHSVPAPVLAITGSNGKSTVTELLGQMARDAGLKVAVGGNLGTPALDLLAPNIDLYVLELSSFQLETTASLHPQAAALLNLSADHLDRYPDLAAYASAKQRIFQGAQAAVVNRDDVASRDLVVNVPKQVSFGLGQPEREDDWGLLPGAGDDAAELWIGRGSQALFPAREVRMAGAHNLANALAALALGDLFGLPLEPMRAAVAEFPGLPHRCVLVAEASGVRWIDDSKGTNPGATIAALQGVARDLAGAGKVVLIAGGDGKGADFSPLTPALAQCARALVLIGRDAPLIEAIAPAGLPVETALDMNAAVARSAKLAQPGDAVLLSPACASFDMFTDYRHRGRVFAEAVLGVAP</sequence>
<dbReference type="PANTHER" id="PTHR43692">
    <property type="entry name" value="UDP-N-ACETYLMURAMOYLALANINE--D-GLUTAMATE LIGASE"/>
    <property type="match status" value="1"/>
</dbReference>
<dbReference type="InterPro" id="IPR005762">
    <property type="entry name" value="MurD"/>
</dbReference>
<evidence type="ECO:0000256" key="6">
    <source>
        <dbReference type="ARBA" id="ARBA00022840"/>
    </source>
</evidence>
<organism evidence="11 12">
    <name type="scientific">Thiorhodovibrio frisius</name>
    <dbReference type="NCBI Taxonomy" id="631362"/>
    <lineage>
        <taxon>Bacteria</taxon>
        <taxon>Pseudomonadati</taxon>
        <taxon>Pseudomonadota</taxon>
        <taxon>Gammaproteobacteria</taxon>
        <taxon>Chromatiales</taxon>
        <taxon>Chromatiaceae</taxon>
        <taxon>Thiorhodovibrio</taxon>
    </lineage>
</organism>
<evidence type="ECO:0000256" key="7">
    <source>
        <dbReference type="HAMAP-Rule" id="MF_00639"/>
    </source>
</evidence>
<evidence type="ECO:0000256" key="2">
    <source>
        <dbReference type="ARBA" id="ARBA00004752"/>
    </source>
</evidence>
<dbReference type="InterPro" id="IPR036615">
    <property type="entry name" value="Mur_ligase_C_dom_sf"/>
</dbReference>
<dbReference type="PANTHER" id="PTHR43692:SF1">
    <property type="entry name" value="UDP-N-ACETYLMURAMOYLALANINE--D-GLUTAMATE LIGASE"/>
    <property type="match status" value="1"/>
</dbReference>
<keyword evidence="7 8" id="KW-0131">Cell cycle</keyword>
<comment type="pathway">
    <text evidence="2 7 8">Cell wall biogenesis; peptidoglycan biosynthesis.</text>
</comment>
<reference evidence="11 12" key="2">
    <citation type="submission" date="2011-11" db="EMBL/GenBank/DDBJ databases">
        <authorList>
            <consortium name="US DOE Joint Genome Institute"/>
            <person name="Lucas S."/>
            <person name="Han J."/>
            <person name="Lapidus A."/>
            <person name="Cheng J.-F."/>
            <person name="Goodwin L."/>
            <person name="Pitluck S."/>
            <person name="Peters L."/>
            <person name="Ovchinnikova G."/>
            <person name="Zhang X."/>
            <person name="Detter J.C."/>
            <person name="Han C."/>
            <person name="Tapia R."/>
            <person name="Land M."/>
            <person name="Hauser L."/>
            <person name="Kyrpides N."/>
            <person name="Ivanova N."/>
            <person name="Pagani I."/>
            <person name="Vogl K."/>
            <person name="Liu Z."/>
            <person name="Overmann J."/>
            <person name="Frigaard N.-U."/>
            <person name="Bryant D."/>
            <person name="Woyke T."/>
        </authorList>
    </citation>
    <scope>NUCLEOTIDE SEQUENCE [LARGE SCALE GENOMIC DNA]</scope>
    <source>
        <strain evidence="11 12">970</strain>
    </source>
</reference>
<evidence type="ECO:0000256" key="8">
    <source>
        <dbReference type="RuleBase" id="RU003664"/>
    </source>
</evidence>
<keyword evidence="4 7" id="KW-0436">Ligase</keyword>
<feature type="domain" description="Mur ligase central" evidence="10">
    <location>
        <begin position="130"/>
        <end position="306"/>
    </location>
</feature>
<feature type="binding site" evidence="7">
    <location>
        <begin position="132"/>
        <end position="138"/>
    </location>
    <ligand>
        <name>ATP</name>
        <dbReference type="ChEBI" id="CHEBI:30616"/>
    </ligand>
</feature>
<keyword evidence="3 7" id="KW-0963">Cytoplasm</keyword>
<evidence type="ECO:0000256" key="5">
    <source>
        <dbReference type="ARBA" id="ARBA00022741"/>
    </source>
</evidence>
<dbReference type="Pfam" id="PF08245">
    <property type="entry name" value="Mur_ligase_M"/>
    <property type="match status" value="1"/>
</dbReference>
<dbReference type="GO" id="GO:0008360">
    <property type="term" value="P:regulation of cell shape"/>
    <property type="evidence" value="ECO:0007669"/>
    <property type="project" value="UniProtKB-KW"/>
</dbReference>
<evidence type="ECO:0000256" key="4">
    <source>
        <dbReference type="ARBA" id="ARBA00022598"/>
    </source>
</evidence>
<feature type="domain" description="Mur ligase C-terminal" evidence="9">
    <location>
        <begin position="329"/>
        <end position="447"/>
    </location>
</feature>
<dbReference type="SUPFAM" id="SSF51984">
    <property type="entry name" value="MurCD N-terminal domain"/>
    <property type="match status" value="1"/>
</dbReference>
<keyword evidence="6 7" id="KW-0067">ATP-binding</keyword>
<keyword evidence="7 8" id="KW-0573">Peptidoglycan synthesis</keyword>
<keyword evidence="12" id="KW-1185">Reference proteome</keyword>
<dbReference type="GO" id="GO:0009252">
    <property type="term" value="P:peptidoglycan biosynthetic process"/>
    <property type="evidence" value="ECO:0007669"/>
    <property type="project" value="UniProtKB-UniRule"/>
</dbReference>
<comment type="subcellular location">
    <subcellularLocation>
        <location evidence="1 7 8">Cytoplasm</location>
    </subcellularLocation>
</comment>
<dbReference type="InterPro" id="IPR036565">
    <property type="entry name" value="Mur-like_cat_sf"/>
</dbReference>
<dbReference type="Gene3D" id="3.40.1190.10">
    <property type="entry name" value="Mur-like, catalytic domain"/>
    <property type="match status" value="1"/>
</dbReference>
<dbReference type="NCBIfam" id="TIGR01087">
    <property type="entry name" value="murD"/>
    <property type="match status" value="1"/>
</dbReference>
<dbReference type="GO" id="GO:0005524">
    <property type="term" value="F:ATP binding"/>
    <property type="evidence" value="ECO:0007669"/>
    <property type="project" value="UniProtKB-UniRule"/>
</dbReference>
<accession>H8Z3I5</accession>
<evidence type="ECO:0000259" key="10">
    <source>
        <dbReference type="Pfam" id="PF08245"/>
    </source>
</evidence>
<dbReference type="GO" id="GO:0005737">
    <property type="term" value="C:cytoplasm"/>
    <property type="evidence" value="ECO:0007669"/>
    <property type="project" value="UniProtKB-SubCell"/>
</dbReference>
<name>H8Z3I5_9GAMM</name>
<dbReference type="EC" id="6.3.2.9" evidence="7 8"/>
<keyword evidence="5 7" id="KW-0547">Nucleotide-binding</keyword>
<dbReference type="Gene3D" id="3.90.190.20">
    <property type="entry name" value="Mur ligase, C-terminal domain"/>
    <property type="match status" value="1"/>
</dbReference>
<dbReference type="GO" id="GO:0071555">
    <property type="term" value="P:cell wall organization"/>
    <property type="evidence" value="ECO:0007669"/>
    <property type="project" value="UniProtKB-KW"/>
</dbReference>
<keyword evidence="7 8" id="KW-0133">Cell shape</keyword>
<dbReference type="SUPFAM" id="SSF53244">
    <property type="entry name" value="MurD-like peptide ligases, peptide-binding domain"/>
    <property type="match status" value="1"/>
</dbReference>
<dbReference type="Proteomes" id="UP000002964">
    <property type="component" value="Unassembled WGS sequence"/>
</dbReference>
<evidence type="ECO:0000256" key="1">
    <source>
        <dbReference type="ARBA" id="ARBA00004496"/>
    </source>
</evidence>
<reference evidence="12" key="1">
    <citation type="submission" date="2011-06" db="EMBL/GenBank/DDBJ databases">
        <authorList>
            <consortium name="US DOE Joint Genome Institute (JGI-PGF)"/>
            <person name="Lucas S."/>
            <person name="Han J."/>
            <person name="Lapidus A."/>
            <person name="Cheng J.-F."/>
            <person name="Goodwin L."/>
            <person name="Pitluck S."/>
            <person name="Peters L."/>
            <person name="Land M.L."/>
            <person name="Hauser L."/>
            <person name="Vogl K."/>
            <person name="Liu Z."/>
            <person name="Overmann J."/>
            <person name="Frigaard N.-U."/>
            <person name="Bryant D.A."/>
            <person name="Woyke T.J."/>
        </authorList>
    </citation>
    <scope>NUCLEOTIDE SEQUENCE [LARGE SCALE GENOMIC DNA]</scope>
    <source>
        <strain evidence="12">970</strain>
    </source>
</reference>
<dbReference type="AlphaFoldDB" id="H8Z3I5"/>
<comment type="catalytic activity">
    <reaction evidence="7 8">
        <text>UDP-N-acetyl-alpha-D-muramoyl-L-alanine + D-glutamate + ATP = UDP-N-acetyl-alpha-D-muramoyl-L-alanyl-D-glutamate + ADP + phosphate + H(+)</text>
        <dbReference type="Rhea" id="RHEA:16429"/>
        <dbReference type="ChEBI" id="CHEBI:15378"/>
        <dbReference type="ChEBI" id="CHEBI:29986"/>
        <dbReference type="ChEBI" id="CHEBI:30616"/>
        <dbReference type="ChEBI" id="CHEBI:43474"/>
        <dbReference type="ChEBI" id="CHEBI:83898"/>
        <dbReference type="ChEBI" id="CHEBI:83900"/>
        <dbReference type="ChEBI" id="CHEBI:456216"/>
        <dbReference type="EC" id="6.3.2.9"/>
    </reaction>
</comment>
<protein>
    <recommendedName>
        <fullName evidence="7 8">UDP-N-acetylmuramoylalanine--D-glutamate ligase</fullName>
        <ecNumber evidence="7 8">6.3.2.9</ecNumber>
    </recommendedName>
    <alternativeName>
        <fullName evidence="7">D-glutamic acid-adding enzyme</fullName>
    </alternativeName>
    <alternativeName>
        <fullName evidence="7">UDP-N-acetylmuramoyl-L-alanyl-D-glutamate synthetase</fullName>
    </alternativeName>
</protein>
<dbReference type="InterPro" id="IPR004101">
    <property type="entry name" value="Mur_ligase_C"/>
</dbReference>
<keyword evidence="7 8" id="KW-0132">Cell division</keyword>
<comment type="function">
    <text evidence="7 8">Cell wall formation. Catalyzes the addition of glutamate to the nucleotide precursor UDP-N-acetylmuramoyl-L-alanine (UMA).</text>
</comment>
<dbReference type="SUPFAM" id="SSF53623">
    <property type="entry name" value="MurD-like peptide ligases, catalytic domain"/>
    <property type="match status" value="1"/>
</dbReference>
<dbReference type="Pfam" id="PF21799">
    <property type="entry name" value="MurD-like_N"/>
    <property type="match status" value="1"/>
</dbReference>
<dbReference type="HAMAP" id="MF_00639">
    <property type="entry name" value="MurD"/>
    <property type="match status" value="1"/>
</dbReference>
<dbReference type="GO" id="GO:0051301">
    <property type="term" value="P:cell division"/>
    <property type="evidence" value="ECO:0007669"/>
    <property type="project" value="UniProtKB-KW"/>
</dbReference>
<comment type="similarity">
    <text evidence="7">Belongs to the MurCDEF family.</text>
</comment>
<dbReference type="STRING" id="631362.Thi970DRAFT_02128"/>
<dbReference type="eggNOG" id="COG0771">
    <property type="taxonomic scope" value="Bacteria"/>
</dbReference>
<dbReference type="InterPro" id="IPR013221">
    <property type="entry name" value="Mur_ligase_cen"/>
</dbReference>
<dbReference type="HOGENOM" id="CLU_032540_1_0_6"/>
<evidence type="ECO:0000256" key="3">
    <source>
        <dbReference type="ARBA" id="ARBA00022490"/>
    </source>
</evidence>
<dbReference type="UniPathway" id="UPA00219"/>
<proteinExistence type="inferred from homology"/>
<keyword evidence="7 8" id="KW-0961">Cell wall biogenesis/degradation</keyword>
<gene>
    <name evidence="7" type="primary">murD</name>
    <name evidence="11" type="ORF">Thi970DRAFT_02128</name>
</gene>